<evidence type="ECO:0000313" key="2">
    <source>
        <dbReference type="Proteomes" id="UP000324222"/>
    </source>
</evidence>
<keyword evidence="2" id="KW-1185">Reference proteome</keyword>
<evidence type="ECO:0000313" key="1">
    <source>
        <dbReference type="EMBL" id="MPC70786.1"/>
    </source>
</evidence>
<gene>
    <name evidence="1" type="ORF">E2C01_065044</name>
</gene>
<comment type="caution">
    <text evidence="1">The sequence shown here is derived from an EMBL/GenBank/DDBJ whole genome shotgun (WGS) entry which is preliminary data.</text>
</comment>
<organism evidence="1 2">
    <name type="scientific">Portunus trituberculatus</name>
    <name type="common">Swimming crab</name>
    <name type="synonym">Neptunus trituberculatus</name>
    <dbReference type="NCBI Taxonomy" id="210409"/>
    <lineage>
        <taxon>Eukaryota</taxon>
        <taxon>Metazoa</taxon>
        <taxon>Ecdysozoa</taxon>
        <taxon>Arthropoda</taxon>
        <taxon>Crustacea</taxon>
        <taxon>Multicrustacea</taxon>
        <taxon>Malacostraca</taxon>
        <taxon>Eumalacostraca</taxon>
        <taxon>Eucarida</taxon>
        <taxon>Decapoda</taxon>
        <taxon>Pleocyemata</taxon>
        <taxon>Brachyura</taxon>
        <taxon>Eubrachyura</taxon>
        <taxon>Portunoidea</taxon>
        <taxon>Portunidae</taxon>
        <taxon>Portuninae</taxon>
        <taxon>Portunus</taxon>
    </lineage>
</organism>
<reference evidence="1 2" key="1">
    <citation type="submission" date="2019-05" db="EMBL/GenBank/DDBJ databases">
        <title>Another draft genome of Portunus trituberculatus and its Hox gene families provides insights of decapod evolution.</title>
        <authorList>
            <person name="Jeong J.-H."/>
            <person name="Song I."/>
            <person name="Kim S."/>
            <person name="Choi T."/>
            <person name="Kim D."/>
            <person name="Ryu S."/>
            <person name="Kim W."/>
        </authorList>
    </citation>
    <scope>NUCLEOTIDE SEQUENCE [LARGE SCALE GENOMIC DNA]</scope>
    <source>
        <tissue evidence="1">Muscle</tissue>
    </source>
</reference>
<accession>A0A5B7HLH2</accession>
<dbReference type="Proteomes" id="UP000324222">
    <property type="component" value="Unassembled WGS sequence"/>
</dbReference>
<dbReference type="AlphaFoldDB" id="A0A5B7HLH2"/>
<name>A0A5B7HLH2_PORTR</name>
<sequence>MGSSTEGVKGRRIKAQCHRVQVTETGKVRQQMGKLRRKSRGFDSELYFHMLSHLHARLAFLSSSNAPKSAWKCCDYFYPDPLPYSSLSPRDLQCLRQRNAFTSPLSMCRSSKKGNHVLVLTFRSVSLFIPLSLLAGCWCGLE</sequence>
<protein>
    <submittedName>
        <fullName evidence="1">Uncharacterized protein</fullName>
    </submittedName>
</protein>
<proteinExistence type="predicted"/>
<dbReference type="EMBL" id="VSRR010031705">
    <property type="protein sequence ID" value="MPC70786.1"/>
    <property type="molecule type" value="Genomic_DNA"/>
</dbReference>